<protein>
    <submittedName>
        <fullName evidence="9">MraY family glycosyltransferase</fullName>
    </submittedName>
</protein>
<feature type="transmembrane region" description="Helical" evidence="8">
    <location>
        <begin position="240"/>
        <end position="260"/>
    </location>
</feature>
<evidence type="ECO:0000256" key="3">
    <source>
        <dbReference type="ARBA" id="ARBA00022679"/>
    </source>
</evidence>
<comment type="subcellular location">
    <subcellularLocation>
        <location evidence="1">Cell membrane</location>
        <topology evidence="1">Multi-pass membrane protein</topology>
    </subcellularLocation>
</comment>
<evidence type="ECO:0000313" key="10">
    <source>
        <dbReference type="Proteomes" id="UP001501115"/>
    </source>
</evidence>
<dbReference type="CDD" id="cd06853">
    <property type="entry name" value="GT_WecA_like"/>
    <property type="match status" value="1"/>
</dbReference>
<feature type="transmembrane region" description="Helical" evidence="8">
    <location>
        <begin position="14"/>
        <end position="39"/>
    </location>
</feature>
<evidence type="ECO:0000256" key="1">
    <source>
        <dbReference type="ARBA" id="ARBA00004651"/>
    </source>
</evidence>
<evidence type="ECO:0000313" key="9">
    <source>
        <dbReference type="EMBL" id="GAA4304764.1"/>
    </source>
</evidence>
<feature type="transmembrane region" description="Helical" evidence="8">
    <location>
        <begin position="317"/>
        <end position="335"/>
    </location>
</feature>
<keyword evidence="10" id="KW-1185">Reference proteome</keyword>
<keyword evidence="4 8" id="KW-0812">Transmembrane</keyword>
<evidence type="ECO:0000256" key="7">
    <source>
        <dbReference type="SAM" id="MobiDB-lite"/>
    </source>
</evidence>
<reference evidence="10" key="1">
    <citation type="journal article" date="2019" name="Int. J. Syst. Evol. Microbiol.">
        <title>The Global Catalogue of Microorganisms (GCM) 10K type strain sequencing project: providing services to taxonomists for standard genome sequencing and annotation.</title>
        <authorList>
            <consortium name="The Broad Institute Genomics Platform"/>
            <consortium name="The Broad Institute Genome Sequencing Center for Infectious Disease"/>
            <person name="Wu L."/>
            <person name="Ma J."/>
        </authorList>
    </citation>
    <scope>NUCLEOTIDE SEQUENCE [LARGE SCALE GENOMIC DNA]</scope>
    <source>
        <strain evidence="10">JCM 31290</strain>
    </source>
</reference>
<gene>
    <name evidence="9" type="ORF">GCM10023086_22110</name>
</gene>
<feature type="transmembrane region" description="Helical" evidence="8">
    <location>
        <begin position="92"/>
        <end position="108"/>
    </location>
</feature>
<keyword evidence="5 8" id="KW-1133">Transmembrane helix</keyword>
<feature type="transmembrane region" description="Helical" evidence="8">
    <location>
        <begin position="59"/>
        <end position="80"/>
    </location>
</feature>
<keyword evidence="3" id="KW-0808">Transferase</keyword>
<feature type="transmembrane region" description="Helical" evidence="8">
    <location>
        <begin position="289"/>
        <end position="311"/>
    </location>
</feature>
<dbReference type="InterPro" id="IPR000715">
    <property type="entry name" value="Glycosyl_transferase_4"/>
</dbReference>
<evidence type="ECO:0000256" key="4">
    <source>
        <dbReference type="ARBA" id="ARBA00022692"/>
    </source>
</evidence>
<evidence type="ECO:0000256" key="6">
    <source>
        <dbReference type="ARBA" id="ARBA00023136"/>
    </source>
</evidence>
<feature type="transmembrane region" description="Helical" evidence="8">
    <location>
        <begin position="185"/>
        <end position="202"/>
    </location>
</feature>
<accession>A0ABP8FIS5</accession>
<evidence type="ECO:0000256" key="2">
    <source>
        <dbReference type="ARBA" id="ARBA00022475"/>
    </source>
</evidence>
<comment type="caution">
    <text evidence="9">The sequence shown here is derived from an EMBL/GenBank/DDBJ whole genome shotgun (WGS) entry which is preliminary data.</text>
</comment>
<feature type="transmembrane region" description="Helical" evidence="8">
    <location>
        <begin position="209"/>
        <end position="228"/>
    </location>
</feature>
<dbReference type="Proteomes" id="UP001501115">
    <property type="component" value="Unassembled WGS sequence"/>
</dbReference>
<sequence length="360" mass="36652">MIVLFPADPLIHPYFGAVLYGIAAAATALLLTALLTALLRAPARRLRLFDRRRQREVPLSGGPAVVLVTGAVVGAGHWIGIAPPLDDEVLELLVAGGVVAVLGFVDDVWRLRRRVLAVGTAVAAACVVPYGETGIGSGLLAVGWVVCATLGFRGLDHADGLAGAVGVVTAFGAGACAAIEVMDGIAVLMSALAAALTGFLVHNWHPARAALGASGSMSAGFVLAGGVVYARAGQGLGESAGVLCALTAVVGADAVLVLVARRLDGRAVLRSGPDHLGHRLRRLGLTVHGATLLLVFGAFSGVLVGVLAHAGWVGTDALWWVAGVALAVVLALSRVRVYGPRSPRRPVSPQVSAPLRVRNG</sequence>
<evidence type="ECO:0000256" key="8">
    <source>
        <dbReference type="SAM" id="Phobius"/>
    </source>
</evidence>
<keyword evidence="2" id="KW-1003">Cell membrane</keyword>
<dbReference type="EMBL" id="BAABET010000003">
    <property type="protein sequence ID" value="GAA4304764.1"/>
    <property type="molecule type" value="Genomic_DNA"/>
</dbReference>
<name>A0ABP8FIS5_9ACTN</name>
<dbReference type="PANTHER" id="PTHR22926:SF3">
    <property type="entry name" value="UNDECAPRENYL-PHOSPHATE ALPHA-N-ACETYLGLUCOSAMINYL 1-PHOSPHATE TRANSFERASE"/>
    <property type="match status" value="1"/>
</dbReference>
<dbReference type="PANTHER" id="PTHR22926">
    <property type="entry name" value="PHOSPHO-N-ACETYLMURAMOYL-PENTAPEPTIDE-TRANSFERASE"/>
    <property type="match status" value="1"/>
</dbReference>
<keyword evidence="6 8" id="KW-0472">Membrane</keyword>
<evidence type="ECO:0000256" key="5">
    <source>
        <dbReference type="ARBA" id="ARBA00022989"/>
    </source>
</evidence>
<feature type="region of interest" description="Disordered" evidence="7">
    <location>
        <begin position="341"/>
        <end position="360"/>
    </location>
</feature>
<feature type="compositionally biased region" description="Low complexity" evidence="7">
    <location>
        <begin position="341"/>
        <end position="352"/>
    </location>
</feature>
<proteinExistence type="predicted"/>
<organism evidence="9 10">
    <name type="scientific">Streptomyces venetus</name>
    <dbReference type="NCBI Taxonomy" id="1701086"/>
    <lineage>
        <taxon>Bacteria</taxon>
        <taxon>Bacillati</taxon>
        <taxon>Actinomycetota</taxon>
        <taxon>Actinomycetes</taxon>
        <taxon>Kitasatosporales</taxon>
        <taxon>Streptomycetaceae</taxon>
        <taxon>Streptomyces</taxon>
    </lineage>
</organism>
<dbReference type="Pfam" id="PF00953">
    <property type="entry name" value="Glycos_transf_4"/>
    <property type="match status" value="1"/>
</dbReference>